<evidence type="ECO:0000256" key="3">
    <source>
        <dbReference type="SAM" id="MobiDB-lite"/>
    </source>
</evidence>
<keyword evidence="2" id="KW-0175">Coiled coil</keyword>
<evidence type="ECO:0000313" key="4">
    <source>
        <dbReference type="EMBL" id="TCL70988.1"/>
    </source>
</evidence>
<dbReference type="EMBL" id="SLUN01000008">
    <property type="protein sequence ID" value="TCL70988.1"/>
    <property type="molecule type" value="Genomic_DNA"/>
</dbReference>
<feature type="region of interest" description="Disordered" evidence="3">
    <location>
        <begin position="123"/>
        <end position="142"/>
    </location>
</feature>
<dbReference type="AlphaFoldDB" id="A0A4R1RWC6"/>
<dbReference type="Proteomes" id="UP000295008">
    <property type="component" value="Unassembled WGS sequence"/>
</dbReference>
<reference evidence="4 5" key="1">
    <citation type="submission" date="2019-03" db="EMBL/GenBank/DDBJ databases">
        <title>Genomic Encyclopedia of Type Strains, Phase IV (KMG-IV): sequencing the most valuable type-strain genomes for metagenomic binning, comparative biology and taxonomic classification.</title>
        <authorList>
            <person name="Goeker M."/>
        </authorList>
    </citation>
    <scope>NUCLEOTIDE SEQUENCE [LARGE SCALE GENOMIC DNA]</scope>
    <source>
        <strain evidence="4 5">LX-B</strain>
    </source>
</reference>
<evidence type="ECO:0000313" key="5">
    <source>
        <dbReference type="Proteomes" id="UP000295008"/>
    </source>
</evidence>
<sequence length="142" mass="16739">MDKADVAELLRKKKEMYEMMLSYFRQQAALSFMENPSEYQSFMERKSECINEIAKNEIILQSILHEDQDGRWRAMVDSCNKELRQTMSEIQKLNDECQNRLKREKAAVQKRLTAIRLGKKGMTGYNSTQNMNPAGMFTDKRR</sequence>
<dbReference type="GO" id="GO:0044780">
    <property type="term" value="P:bacterial-type flagellum assembly"/>
    <property type="evidence" value="ECO:0007669"/>
    <property type="project" value="InterPro"/>
</dbReference>
<proteinExistence type="predicted"/>
<dbReference type="InterPro" id="IPR036679">
    <property type="entry name" value="FlgN-like_sf"/>
</dbReference>
<dbReference type="SUPFAM" id="SSF140566">
    <property type="entry name" value="FlgN-like"/>
    <property type="match status" value="1"/>
</dbReference>
<dbReference type="RefSeq" id="WP_132013950.1">
    <property type="nucleotide sequence ID" value="NZ_SLUN01000008.1"/>
</dbReference>
<organism evidence="4 5">
    <name type="scientific">Hydrogenispora ethanolica</name>
    <dbReference type="NCBI Taxonomy" id="1082276"/>
    <lineage>
        <taxon>Bacteria</taxon>
        <taxon>Bacillati</taxon>
        <taxon>Bacillota</taxon>
        <taxon>Hydrogenispora</taxon>
    </lineage>
</organism>
<keyword evidence="1" id="KW-1005">Bacterial flagellum biogenesis</keyword>
<dbReference type="InterPro" id="IPR007809">
    <property type="entry name" value="FlgN-like"/>
</dbReference>
<gene>
    <name evidence="4" type="ORF">EDC14_1008138</name>
</gene>
<feature type="coiled-coil region" evidence="2">
    <location>
        <begin position="76"/>
        <end position="107"/>
    </location>
</feature>
<evidence type="ECO:0000256" key="2">
    <source>
        <dbReference type="SAM" id="Coils"/>
    </source>
</evidence>
<evidence type="ECO:0000256" key="1">
    <source>
        <dbReference type="ARBA" id="ARBA00022795"/>
    </source>
</evidence>
<dbReference type="Pfam" id="PF05130">
    <property type="entry name" value="FlgN"/>
    <property type="match status" value="1"/>
</dbReference>
<name>A0A4R1RWC6_HYDET</name>
<comment type="caution">
    <text evidence="4">The sequence shown here is derived from an EMBL/GenBank/DDBJ whole genome shotgun (WGS) entry which is preliminary data.</text>
</comment>
<accession>A0A4R1RWC6</accession>
<keyword evidence="5" id="KW-1185">Reference proteome</keyword>
<protein>
    <submittedName>
        <fullName evidence="4">FlgN protein</fullName>
    </submittedName>
</protein>